<dbReference type="InterPro" id="IPR014845">
    <property type="entry name" value="GYD/TTHA1554"/>
</dbReference>
<evidence type="ECO:0000313" key="1">
    <source>
        <dbReference type="EMBL" id="HGS06043.1"/>
    </source>
</evidence>
<name>A0A7V4LDV5_9BACT</name>
<gene>
    <name evidence="1" type="ORF">ENT08_10000</name>
</gene>
<comment type="caution">
    <text evidence="1">The sequence shown here is derived from an EMBL/GenBank/DDBJ whole genome shotgun (WGS) entry which is preliminary data.</text>
</comment>
<dbReference type="Pfam" id="PF08734">
    <property type="entry name" value="GYD"/>
    <property type="match status" value="1"/>
</dbReference>
<sequence>MEGGRNMATFAMFGTYSQEAVQKISPARTDQTMALARKFQGEIKAMYALLGDYDLLFLVELPGVEQAMQFSVALAKLTGISFTTAPAVPVAQFDQLMAGI</sequence>
<reference evidence="1" key="1">
    <citation type="journal article" date="2020" name="mSystems">
        <title>Genome- and Community-Level Interaction Insights into Carbon Utilization and Element Cycling Functions of Hydrothermarchaeota in Hydrothermal Sediment.</title>
        <authorList>
            <person name="Zhou Z."/>
            <person name="Liu Y."/>
            <person name="Xu W."/>
            <person name="Pan J."/>
            <person name="Luo Z.H."/>
            <person name="Li M."/>
        </authorList>
    </citation>
    <scope>NUCLEOTIDE SEQUENCE [LARGE SCALE GENOMIC DNA]</scope>
    <source>
        <strain evidence="1">SpSt-548</strain>
    </source>
</reference>
<dbReference type="EMBL" id="DSXI01000592">
    <property type="protein sequence ID" value="HGS06043.1"/>
    <property type="molecule type" value="Genomic_DNA"/>
</dbReference>
<organism evidence="1">
    <name type="scientific">Desulfobacca acetoxidans</name>
    <dbReference type="NCBI Taxonomy" id="60893"/>
    <lineage>
        <taxon>Bacteria</taxon>
        <taxon>Pseudomonadati</taxon>
        <taxon>Thermodesulfobacteriota</taxon>
        <taxon>Desulfobaccia</taxon>
        <taxon>Desulfobaccales</taxon>
        <taxon>Desulfobaccaceae</taxon>
        <taxon>Desulfobacca</taxon>
    </lineage>
</organism>
<dbReference type="AlphaFoldDB" id="A0A7V4LDV5"/>
<proteinExistence type="predicted"/>
<accession>A0A7V4LDV5</accession>
<protein>
    <submittedName>
        <fullName evidence="1">GYD domain-containing protein</fullName>
    </submittedName>
</protein>